<dbReference type="Pfam" id="PF01610">
    <property type="entry name" value="DDE_Tnp_ISL3"/>
    <property type="match status" value="2"/>
</dbReference>
<dbReference type="Proteomes" id="UP000004259">
    <property type="component" value="Unassembled WGS sequence"/>
</dbReference>
<feature type="domain" description="Transposase IS204/IS1001/IS1096/IS1165 DDE" evidence="1">
    <location>
        <begin position="4"/>
        <end position="145"/>
    </location>
</feature>
<protein>
    <submittedName>
        <fullName evidence="2">Transposase</fullName>
    </submittedName>
</protein>
<dbReference type="EMBL" id="ADKM02000069">
    <property type="protein sequence ID" value="EGC03317.1"/>
    <property type="molecule type" value="Genomic_DNA"/>
</dbReference>
<dbReference type="InterPro" id="IPR002560">
    <property type="entry name" value="Transposase_DDE"/>
</dbReference>
<dbReference type="AlphaFoldDB" id="E9SBK9"/>
<dbReference type="eggNOG" id="COG4584">
    <property type="taxonomic scope" value="Bacteria"/>
</dbReference>
<dbReference type="PANTHER" id="PTHR33498">
    <property type="entry name" value="TRANSPOSASE FOR INSERTION SEQUENCE ELEMENT IS1557"/>
    <property type="match status" value="1"/>
</dbReference>
<evidence type="ECO:0000313" key="3">
    <source>
        <dbReference type="Proteomes" id="UP000004259"/>
    </source>
</evidence>
<keyword evidence="3" id="KW-1185">Reference proteome</keyword>
<name>E9SBK9_RUMAL</name>
<organism evidence="2 3">
    <name type="scientific">Ruminococcus albus 8</name>
    <dbReference type="NCBI Taxonomy" id="246199"/>
    <lineage>
        <taxon>Bacteria</taxon>
        <taxon>Bacillati</taxon>
        <taxon>Bacillota</taxon>
        <taxon>Clostridia</taxon>
        <taxon>Eubacteriales</taxon>
        <taxon>Oscillospiraceae</taxon>
        <taxon>Ruminococcus</taxon>
    </lineage>
</organism>
<sequence length="434" mass="50371">MYRVCIDDFALKKRYSYGTVMVDWDTHRIIDMIPSRESTEVSVWLSTYPNILMISRDGASEYASAGAKAHPDAVQVTDRFHLLKNLAEVVDRYIKNKFPSRVGIESHTEYSKQMQALYDTANRTQRIRYAHSKRKEGLTVQEIAYLLHAGVRTVENYLSIPEDQIPKDKDTVRERQYNETIKRKENEIKHVRQLFDEGMTVTEIACATHHSSKTIRNYLNPDFSPHNGHYDLKRRGKLTPYEQDIISMRSNGQTYTEIYEFIKSKGYIGSVAAIRMFMQKERAHAKRLGLHGGKDYIHRITLSQLVYRNLEDVKLITQDQYEALLKQYPELAALYGILRDLHRIVFSKKAEDLEHWIEQASHLDAVPELKSFVDGLKHDIFAIKNAIMFDYNNGLAEGSVTKIKLIKRIMYGRNSFALLKAKVLMHELLYANSN</sequence>
<accession>E9SBK9</accession>
<comment type="caution">
    <text evidence="2">The sequence shown here is derived from an EMBL/GenBank/DDBJ whole genome shotgun (WGS) entry which is preliminary data.</text>
</comment>
<proteinExistence type="predicted"/>
<dbReference type="eggNOG" id="COG3464">
    <property type="taxonomic scope" value="Bacteria"/>
</dbReference>
<dbReference type="NCBIfam" id="NF033550">
    <property type="entry name" value="transpos_ISL3"/>
    <property type="match status" value="1"/>
</dbReference>
<evidence type="ECO:0000259" key="1">
    <source>
        <dbReference type="Pfam" id="PF01610"/>
    </source>
</evidence>
<feature type="domain" description="Transposase IS204/IS1001/IS1096/IS1165 DDE" evidence="1">
    <location>
        <begin position="305"/>
        <end position="422"/>
    </location>
</feature>
<gene>
    <name evidence="2" type="ORF">CUS_5488</name>
</gene>
<reference evidence="2 3" key="1">
    <citation type="submission" date="2011-02" db="EMBL/GenBank/DDBJ databases">
        <authorList>
            <person name="Nelson K.E."/>
            <person name="Sutton G."/>
            <person name="Torralba M."/>
            <person name="Durkin S."/>
            <person name="Harkins D."/>
            <person name="Montgomery R."/>
            <person name="Ziemer C."/>
            <person name="Klaassens E."/>
            <person name="Ocuiv P."/>
            <person name="Morrison M."/>
        </authorList>
    </citation>
    <scope>NUCLEOTIDE SEQUENCE [LARGE SCALE GENOMIC DNA]</scope>
    <source>
        <strain evidence="2 3">8</strain>
    </source>
</reference>
<dbReference type="PANTHER" id="PTHR33498:SF1">
    <property type="entry name" value="TRANSPOSASE FOR INSERTION SEQUENCE ELEMENT IS1557"/>
    <property type="match status" value="1"/>
</dbReference>
<dbReference type="Gene3D" id="1.10.10.60">
    <property type="entry name" value="Homeodomain-like"/>
    <property type="match status" value="1"/>
</dbReference>
<evidence type="ECO:0000313" key="2">
    <source>
        <dbReference type="EMBL" id="EGC03317.1"/>
    </source>
</evidence>
<dbReference type="InterPro" id="IPR047951">
    <property type="entry name" value="Transpos_ISL3"/>
</dbReference>